<proteinExistence type="predicted"/>
<dbReference type="InterPro" id="IPR051706">
    <property type="entry name" value="Glycosyltransferase_domain"/>
</dbReference>
<organism evidence="2 3">
    <name type="scientific">Candidatus Ordinivivax streblomastigis</name>
    <dbReference type="NCBI Taxonomy" id="2540710"/>
    <lineage>
        <taxon>Bacteria</taxon>
        <taxon>Pseudomonadati</taxon>
        <taxon>Bacteroidota</taxon>
        <taxon>Bacteroidia</taxon>
        <taxon>Bacteroidales</taxon>
        <taxon>Candidatus Ordinivivax</taxon>
    </lineage>
</organism>
<dbReference type="EMBL" id="SNRX01000001">
    <property type="protein sequence ID" value="KAA6303772.1"/>
    <property type="molecule type" value="Genomic_DNA"/>
</dbReference>
<dbReference type="GO" id="GO:0016020">
    <property type="term" value="C:membrane"/>
    <property type="evidence" value="ECO:0007669"/>
    <property type="project" value="GOC"/>
</dbReference>
<name>A0A5M8P639_9BACT</name>
<dbReference type="GO" id="GO:0051999">
    <property type="term" value="P:mannosyl-inositol phosphorylceramide biosynthetic process"/>
    <property type="evidence" value="ECO:0007669"/>
    <property type="project" value="TreeGrafter"/>
</dbReference>
<dbReference type="PANTHER" id="PTHR32385">
    <property type="entry name" value="MANNOSYL PHOSPHORYLINOSITOL CERAMIDE SYNTHASE"/>
    <property type="match status" value="1"/>
</dbReference>
<dbReference type="Pfam" id="PF04488">
    <property type="entry name" value="Gly_transf_sug"/>
    <property type="match status" value="1"/>
</dbReference>
<comment type="caution">
    <text evidence="2">The sequence shown here is derived from an EMBL/GenBank/DDBJ whole genome shotgun (WGS) entry which is preliminary data.</text>
</comment>
<dbReference type="GO" id="GO:0000030">
    <property type="term" value="F:mannosyltransferase activity"/>
    <property type="evidence" value="ECO:0007669"/>
    <property type="project" value="TreeGrafter"/>
</dbReference>
<accession>A0A5M8P639</accession>
<dbReference type="Proteomes" id="UP000324575">
    <property type="component" value="Unassembled WGS sequence"/>
</dbReference>
<dbReference type="Gene3D" id="3.90.550.20">
    <property type="match status" value="1"/>
</dbReference>
<evidence type="ECO:0008006" key="4">
    <source>
        <dbReference type="Google" id="ProtNLM"/>
    </source>
</evidence>
<protein>
    <recommendedName>
        <fullName evidence="4">Mannosyltransferase involved in polysaccharide biosynthesis</fullName>
    </recommendedName>
</protein>
<dbReference type="AlphaFoldDB" id="A0A5M8P639"/>
<keyword evidence="1" id="KW-0808">Transferase</keyword>
<dbReference type="SUPFAM" id="SSF53448">
    <property type="entry name" value="Nucleotide-diphospho-sugar transferases"/>
    <property type="match status" value="1"/>
</dbReference>
<sequence length="256" mass="30690">MIPKIIHYCWFGQKPFPELEKQCIESWKKYLPDYELKMWNEQIFDIKSIPYVQQAYENGKYAFVSDYVRMHALYHYGGIYLDTDVEILKSLDIFLQNEVFMGFENRTMLGTAVIGAVKNYNVFSEIMNYYQQRDFINNKHQQDTTANPQILVDVLLKYGFKKENSEQFINGIHIYERDIFLPKKLNDGTYRSSERTVSIHHFSGSWLSERDKKRGTNRFWIEVCRPMLRQIRLLSLKIFGENYTKQVEIKVRNKLR</sequence>
<evidence type="ECO:0000313" key="3">
    <source>
        <dbReference type="Proteomes" id="UP000324575"/>
    </source>
</evidence>
<reference evidence="2 3" key="1">
    <citation type="submission" date="2019-03" db="EMBL/GenBank/DDBJ databases">
        <title>Single cell metagenomics reveals metabolic interactions within the superorganism composed of flagellate Streblomastix strix and complex community of Bacteroidetes bacteria on its surface.</title>
        <authorList>
            <person name="Treitli S.C."/>
            <person name="Kolisko M."/>
            <person name="Husnik F."/>
            <person name="Keeling P."/>
            <person name="Hampl V."/>
        </authorList>
    </citation>
    <scope>NUCLEOTIDE SEQUENCE [LARGE SCALE GENOMIC DNA]</scope>
    <source>
        <strain evidence="2">St1</strain>
    </source>
</reference>
<evidence type="ECO:0000256" key="1">
    <source>
        <dbReference type="ARBA" id="ARBA00022679"/>
    </source>
</evidence>
<dbReference type="InterPro" id="IPR029044">
    <property type="entry name" value="Nucleotide-diphossugar_trans"/>
</dbReference>
<gene>
    <name evidence="2" type="ORF">EZS26_000323</name>
</gene>
<evidence type="ECO:0000313" key="2">
    <source>
        <dbReference type="EMBL" id="KAA6303772.1"/>
    </source>
</evidence>
<dbReference type="PANTHER" id="PTHR32385:SF15">
    <property type="entry name" value="INOSITOL PHOSPHOCERAMIDE MANNOSYLTRANSFERASE 1"/>
    <property type="match status" value="1"/>
</dbReference>
<dbReference type="InterPro" id="IPR007577">
    <property type="entry name" value="GlycoTrfase_DXD_sugar-bd_CS"/>
</dbReference>